<dbReference type="RefSeq" id="WP_344831130.1">
    <property type="nucleotide sequence ID" value="NZ_BAAAUV010000010.1"/>
</dbReference>
<reference evidence="7" key="1">
    <citation type="journal article" date="2019" name="Int. J. Syst. Evol. Microbiol.">
        <title>The Global Catalogue of Microorganisms (GCM) 10K type strain sequencing project: providing services to taxonomists for standard genome sequencing and annotation.</title>
        <authorList>
            <consortium name="The Broad Institute Genomics Platform"/>
            <consortium name="The Broad Institute Genome Sequencing Center for Infectious Disease"/>
            <person name="Wu L."/>
            <person name="Ma J."/>
        </authorList>
    </citation>
    <scope>NUCLEOTIDE SEQUENCE [LARGE SCALE GENOMIC DNA]</scope>
    <source>
        <strain evidence="7">JCM 9377</strain>
    </source>
</reference>
<accession>A0ABP6QI87</accession>
<evidence type="ECO:0000313" key="6">
    <source>
        <dbReference type="EMBL" id="GAA3219193.1"/>
    </source>
</evidence>
<gene>
    <name evidence="6" type="ORF">GCM10010468_43110</name>
</gene>
<feature type="region of interest" description="Disordered" evidence="3">
    <location>
        <begin position="1"/>
        <end position="20"/>
    </location>
</feature>
<organism evidence="6 7">
    <name type="scientific">Actinocorallia longicatena</name>
    <dbReference type="NCBI Taxonomy" id="111803"/>
    <lineage>
        <taxon>Bacteria</taxon>
        <taxon>Bacillati</taxon>
        <taxon>Actinomycetota</taxon>
        <taxon>Actinomycetes</taxon>
        <taxon>Streptosporangiales</taxon>
        <taxon>Thermomonosporaceae</taxon>
        <taxon>Actinocorallia</taxon>
    </lineage>
</organism>
<dbReference type="Pfam" id="PF00501">
    <property type="entry name" value="AMP-binding"/>
    <property type="match status" value="1"/>
</dbReference>
<feature type="domain" description="AMP-dependent synthetase/ligase" evidence="4">
    <location>
        <begin position="48"/>
        <end position="356"/>
    </location>
</feature>
<protein>
    <submittedName>
        <fullName evidence="6">Acyl--CoA ligase</fullName>
    </submittedName>
</protein>
<dbReference type="PANTHER" id="PTHR43201:SF5">
    <property type="entry name" value="MEDIUM-CHAIN ACYL-COA LIGASE ACSF2, MITOCHONDRIAL"/>
    <property type="match status" value="1"/>
</dbReference>
<evidence type="ECO:0000259" key="5">
    <source>
        <dbReference type="Pfam" id="PF13193"/>
    </source>
</evidence>
<sequence length="489" mass="50736">MTAVDPQAPPAGHPESLGGLVRSLAGPESAALIDDLAGDPVEGAKIAGRVAGICAGLRSAGVEPGATIAVRVGHDAPSALALLATMAYGVAVPVAADAPELPAGPFDLRAVVSAVPGPAEAAPVTLDVSDPETTGPGDLDEVPCRWAGDPALLLGTSGTTGDPKWVRLAQRNLMAAGAFIAGSLGLTPGDRGLSMMPLHHGHGITAGLIAPLLSGGELVIIDSSDLAFLEEALRCEITWYSAAPTMHASMLVAKRSWPSWFSSFRPRVIRSTSDALPARERARLEAEFSAPVIEAYALTEVPGHACTQVLGAVNEPGRMPPQAGIEVETIDPDGVPTAPGVPGRVRVRGPNVMLGYVGGDPVGPGGWYLTSDLAVFGPDGRLTVLGRDSDAIRRGGETIAPSTVESWVERHPDIERARVCGIPQEGFGEQICVAVISPRGADAAGELLRDLRLMLPTAMYPSKLRVVSAFPESTQGKLRRSDLRPLFEE</sequence>
<dbReference type="SUPFAM" id="SSF56801">
    <property type="entry name" value="Acetyl-CoA synthetase-like"/>
    <property type="match status" value="1"/>
</dbReference>
<comment type="similarity">
    <text evidence="1">Belongs to the ATP-dependent AMP-binding enzyme family.</text>
</comment>
<keyword evidence="7" id="KW-1185">Reference proteome</keyword>
<evidence type="ECO:0000256" key="3">
    <source>
        <dbReference type="SAM" id="MobiDB-lite"/>
    </source>
</evidence>
<comment type="caution">
    <text evidence="6">The sequence shown here is derived from an EMBL/GenBank/DDBJ whole genome shotgun (WGS) entry which is preliminary data.</text>
</comment>
<dbReference type="InterPro" id="IPR045851">
    <property type="entry name" value="AMP-bd_C_sf"/>
</dbReference>
<dbReference type="Gene3D" id="3.30.300.30">
    <property type="match status" value="1"/>
</dbReference>
<dbReference type="Gene3D" id="3.40.50.12780">
    <property type="entry name" value="N-terminal domain of ligase-like"/>
    <property type="match status" value="1"/>
</dbReference>
<dbReference type="PANTHER" id="PTHR43201">
    <property type="entry name" value="ACYL-COA SYNTHETASE"/>
    <property type="match status" value="1"/>
</dbReference>
<evidence type="ECO:0000256" key="1">
    <source>
        <dbReference type="ARBA" id="ARBA00006432"/>
    </source>
</evidence>
<dbReference type="EMBL" id="BAAAUV010000010">
    <property type="protein sequence ID" value="GAA3219193.1"/>
    <property type="molecule type" value="Genomic_DNA"/>
</dbReference>
<dbReference type="InterPro" id="IPR000873">
    <property type="entry name" value="AMP-dep_synth/lig_dom"/>
</dbReference>
<evidence type="ECO:0000259" key="4">
    <source>
        <dbReference type="Pfam" id="PF00501"/>
    </source>
</evidence>
<dbReference type="GO" id="GO:0016874">
    <property type="term" value="F:ligase activity"/>
    <property type="evidence" value="ECO:0007669"/>
    <property type="project" value="UniProtKB-KW"/>
</dbReference>
<dbReference type="PROSITE" id="PS00455">
    <property type="entry name" value="AMP_BINDING"/>
    <property type="match status" value="1"/>
</dbReference>
<dbReference type="Pfam" id="PF13193">
    <property type="entry name" value="AMP-binding_C"/>
    <property type="match status" value="1"/>
</dbReference>
<feature type="region of interest" description="Disordered" evidence="3">
    <location>
        <begin position="122"/>
        <end position="141"/>
    </location>
</feature>
<evidence type="ECO:0000313" key="7">
    <source>
        <dbReference type="Proteomes" id="UP001501237"/>
    </source>
</evidence>
<feature type="domain" description="AMP-binding enzyme C-terminal" evidence="5">
    <location>
        <begin position="404"/>
        <end position="477"/>
    </location>
</feature>
<dbReference type="InterPro" id="IPR025110">
    <property type="entry name" value="AMP-bd_C"/>
</dbReference>
<proteinExistence type="inferred from homology"/>
<keyword evidence="2 6" id="KW-0436">Ligase</keyword>
<evidence type="ECO:0000256" key="2">
    <source>
        <dbReference type="ARBA" id="ARBA00022598"/>
    </source>
</evidence>
<dbReference type="InterPro" id="IPR020845">
    <property type="entry name" value="AMP-binding_CS"/>
</dbReference>
<name>A0ABP6QI87_9ACTN</name>
<dbReference type="InterPro" id="IPR042099">
    <property type="entry name" value="ANL_N_sf"/>
</dbReference>
<dbReference type="Proteomes" id="UP001501237">
    <property type="component" value="Unassembled WGS sequence"/>
</dbReference>